<feature type="region of interest" description="Disordered" evidence="1">
    <location>
        <begin position="218"/>
        <end position="244"/>
    </location>
</feature>
<dbReference type="OrthoDB" id="2016548at2759"/>
<dbReference type="STRING" id="436010.A0A167VT00"/>
<evidence type="ECO:0000256" key="1">
    <source>
        <dbReference type="SAM" id="MobiDB-lite"/>
    </source>
</evidence>
<protein>
    <recommendedName>
        <fullName evidence="3">HPP transmembrane region domain-containing protein</fullName>
    </recommendedName>
</protein>
<evidence type="ECO:0000313" key="5">
    <source>
        <dbReference type="Proteomes" id="UP000076532"/>
    </source>
</evidence>
<feature type="domain" description="HPP transmembrane region" evidence="3">
    <location>
        <begin position="62"/>
        <end position="165"/>
    </location>
</feature>
<dbReference type="PANTHER" id="PTHR33741:SF5">
    <property type="entry name" value="TRANSMEMBRANE PROTEIN DDB_G0269096-RELATED"/>
    <property type="match status" value="1"/>
</dbReference>
<dbReference type="Proteomes" id="UP000076532">
    <property type="component" value="Unassembled WGS sequence"/>
</dbReference>
<dbReference type="InterPro" id="IPR058581">
    <property type="entry name" value="TM_HPP"/>
</dbReference>
<dbReference type="InterPro" id="IPR007065">
    <property type="entry name" value="HPP"/>
</dbReference>
<gene>
    <name evidence="4" type="ORF">FIBSPDRAFT_877660</name>
</gene>
<feature type="transmembrane region" description="Helical" evidence="2">
    <location>
        <begin position="64"/>
        <end position="90"/>
    </location>
</feature>
<dbReference type="EMBL" id="KV417846">
    <property type="protein sequence ID" value="KZP05336.1"/>
    <property type="molecule type" value="Genomic_DNA"/>
</dbReference>
<proteinExistence type="predicted"/>
<feature type="compositionally biased region" description="Basic and acidic residues" evidence="1">
    <location>
        <begin position="218"/>
        <end position="227"/>
    </location>
</feature>
<evidence type="ECO:0000256" key="2">
    <source>
        <dbReference type="SAM" id="Phobius"/>
    </source>
</evidence>
<feature type="transmembrane region" description="Helical" evidence="2">
    <location>
        <begin position="124"/>
        <end position="142"/>
    </location>
</feature>
<evidence type="ECO:0000259" key="3">
    <source>
        <dbReference type="Pfam" id="PF04982"/>
    </source>
</evidence>
<organism evidence="4 5">
    <name type="scientific">Athelia psychrophila</name>
    <dbReference type="NCBI Taxonomy" id="1759441"/>
    <lineage>
        <taxon>Eukaryota</taxon>
        <taxon>Fungi</taxon>
        <taxon>Dikarya</taxon>
        <taxon>Basidiomycota</taxon>
        <taxon>Agaricomycotina</taxon>
        <taxon>Agaricomycetes</taxon>
        <taxon>Agaricomycetidae</taxon>
        <taxon>Atheliales</taxon>
        <taxon>Atheliaceae</taxon>
        <taxon>Athelia</taxon>
    </lineage>
</organism>
<name>A0A167VT00_9AGAM</name>
<keyword evidence="2" id="KW-1133">Transmembrane helix</keyword>
<dbReference type="AlphaFoldDB" id="A0A167VT00"/>
<feature type="transmembrane region" description="Helical" evidence="2">
    <location>
        <begin position="149"/>
        <end position="165"/>
    </location>
</feature>
<dbReference type="Pfam" id="PF04982">
    <property type="entry name" value="TM_HPP"/>
    <property type="match status" value="1"/>
</dbReference>
<keyword evidence="2" id="KW-0812">Transmembrane</keyword>
<keyword evidence="2" id="KW-0472">Membrane</keyword>
<dbReference type="PANTHER" id="PTHR33741">
    <property type="entry name" value="TRANSMEMBRANE PROTEIN DDB_G0269096-RELATED"/>
    <property type="match status" value="1"/>
</dbReference>
<reference evidence="4 5" key="1">
    <citation type="journal article" date="2016" name="Mol. Biol. Evol.">
        <title>Comparative Genomics of Early-Diverging Mushroom-Forming Fungi Provides Insights into the Origins of Lignocellulose Decay Capabilities.</title>
        <authorList>
            <person name="Nagy L.G."/>
            <person name="Riley R."/>
            <person name="Tritt A."/>
            <person name="Adam C."/>
            <person name="Daum C."/>
            <person name="Floudas D."/>
            <person name="Sun H."/>
            <person name="Yadav J.S."/>
            <person name="Pangilinan J."/>
            <person name="Larsson K.H."/>
            <person name="Matsuura K."/>
            <person name="Barry K."/>
            <person name="Labutti K."/>
            <person name="Kuo R."/>
            <person name="Ohm R.A."/>
            <person name="Bhattacharya S.S."/>
            <person name="Shirouzu T."/>
            <person name="Yoshinaga Y."/>
            <person name="Martin F.M."/>
            <person name="Grigoriev I.V."/>
            <person name="Hibbett D.S."/>
        </authorList>
    </citation>
    <scope>NUCLEOTIDE SEQUENCE [LARGE SCALE GENOMIC DNA]</scope>
    <source>
        <strain evidence="4 5">CBS 109695</strain>
    </source>
</reference>
<sequence>MPSMIPSLEKILFLQFPPAVMNLNFDIDKYLNPWIPGSPLHRLPRPVSRFLGYKDAPRQPIGNIMVAAWGCLGGFCGTVALSGLFMSGFIKDNGGPIMLGSYGAAAILEYNAIESPFSQPRNSIGGQVLGALVGVCITKLFALSAHFEALRWLAGALAVGVASAVSGLGWMYVPIVLLSSVVTTAVACLLNNIHRQYPIYWWSPREARIVGAIGDEEKKGAKEKDMDGDGEEERPGNTDMGDLAMGGIKTQGRGERIVICSSGITVPDHLYLSEEEREILQILEQRLRECSHRGHAEGNDDASTIHNE</sequence>
<keyword evidence="5" id="KW-1185">Reference proteome</keyword>
<evidence type="ECO:0000313" key="4">
    <source>
        <dbReference type="EMBL" id="KZP05336.1"/>
    </source>
</evidence>
<accession>A0A167VT00</accession>